<dbReference type="Proteomes" id="UP000887569">
    <property type="component" value="Unplaced"/>
</dbReference>
<feature type="transmembrane region" description="Helical" evidence="1">
    <location>
        <begin position="12"/>
        <end position="32"/>
    </location>
</feature>
<name>A0A915AX45_PARUN</name>
<proteinExistence type="predicted"/>
<feature type="transmembrane region" description="Helical" evidence="1">
    <location>
        <begin position="88"/>
        <end position="106"/>
    </location>
</feature>
<evidence type="ECO:0000313" key="3">
    <source>
        <dbReference type="WBParaSite" id="PgR019_g028_t01"/>
    </source>
</evidence>
<keyword evidence="1" id="KW-0812">Transmembrane</keyword>
<organism evidence="2 3">
    <name type="scientific">Parascaris univalens</name>
    <name type="common">Nematode worm</name>
    <dbReference type="NCBI Taxonomy" id="6257"/>
    <lineage>
        <taxon>Eukaryota</taxon>
        <taxon>Metazoa</taxon>
        <taxon>Ecdysozoa</taxon>
        <taxon>Nematoda</taxon>
        <taxon>Chromadorea</taxon>
        <taxon>Rhabditida</taxon>
        <taxon>Spirurina</taxon>
        <taxon>Ascaridomorpha</taxon>
        <taxon>Ascaridoidea</taxon>
        <taxon>Ascarididae</taxon>
        <taxon>Parascaris</taxon>
    </lineage>
</organism>
<evidence type="ECO:0000256" key="1">
    <source>
        <dbReference type="SAM" id="Phobius"/>
    </source>
</evidence>
<dbReference type="WBParaSite" id="PgR019_g028_t01">
    <property type="protein sequence ID" value="PgR019_g028_t01"/>
    <property type="gene ID" value="PgR019_g028"/>
</dbReference>
<accession>A0A915AX45</accession>
<keyword evidence="1" id="KW-0472">Membrane</keyword>
<keyword evidence="2" id="KW-1185">Reference proteome</keyword>
<keyword evidence="1" id="KW-1133">Transmembrane helix</keyword>
<dbReference type="PANTHER" id="PTHR11161:SF70">
    <property type="entry name" value="ACYLTRANSFERASE 3 DOMAIN-CONTAINING PROTEIN"/>
    <property type="match status" value="1"/>
</dbReference>
<sequence length="169" mass="19661">MPKDRQSTITCMFGIRFLTILWIIVGHSFAWIEPYLDNPVGYRRDIAGKFLNQWISNFLLTVDTFLVLGGTVNAYWLEFYRHRIVRLWPAYLYTLLGVMFLSSSHYHALWPELDPLIQCRQHWKKAKLELLQLLGRVLSASHCATLASISIYTAWSYVPLEFALSCVMA</sequence>
<dbReference type="InterPro" id="IPR052728">
    <property type="entry name" value="O2_lipid_transport_reg"/>
</dbReference>
<evidence type="ECO:0000313" key="2">
    <source>
        <dbReference type="Proteomes" id="UP000887569"/>
    </source>
</evidence>
<dbReference type="AlphaFoldDB" id="A0A915AX45"/>
<protein>
    <submittedName>
        <fullName evidence="3">Acyltransferase 3 domain-containing protein</fullName>
    </submittedName>
</protein>
<reference evidence="3" key="1">
    <citation type="submission" date="2022-11" db="UniProtKB">
        <authorList>
            <consortium name="WormBaseParasite"/>
        </authorList>
    </citation>
    <scope>IDENTIFICATION</scope>
</reference>
<feature type="transmembrane region" description="Helical" evidence="1">
    <location>
        <begin position="54"/>
        <end position="76"/>
    </location>
</feature>
<dbReference type="PANTHER" id="PTHR11161">
    <property type="entry name" value="O-ACYLTRANSFERASE"/>
    <property type="match status" value="1"/>
</dbReference>